<feature type="compositionally biased region" description="Polar residues" evidence="1">
    <location>
        <begin position="22"/>
        <end position="35"/>
    </location>
</feature>
<reference evidence="3" key="1">
    <citation type="submission" date="2021-03" db="EMBL/GenBank/DDBJ databases">
        <authorList>
            <person name="Kim M.K."/>
        </authorList>
    </citation>
    <scope>NUCLEOTIDE SEQUENCE</scope>
    <source>
        <strain evidence="3">BT186</strain>
    </source>
</reference>
<dbReference type="PROSITE" id="PS51257">
    <property type="entry name" value="PROKAR_LIPOPROTEIN"/>
    <property type="match status" value="1"/>
</dbReference>
<evidence type="ECO:0000256" key="1">
    <source>
        <dbReference type="SAM" id="MobiDB-lite"/>
    </source>
</evidence>
<feature type="compositionally biased region" description="Basic and acidic residues" evidence="1">
    <location>
        <begin position="46"/>
        <end position="55"/>
    </location>
</feature>
<evidence type="ECO:0000313" key="4">
    <source>
        <dbReference type="Proteomes" id="UP000664144"/>
    </source>
</evidence>
<evidence type="ECO:0000313" key="3">
    <source>
        <dbReference type="EMBL" id="MBO0357428.1"/>
    </source>
</evidence>
<keyword evidence="4" id="KW-1185">Reference proteome</keyword>
<dbReference type="AlphaFoldDB" id="A0A939EWZ1"/>
<comment type="caution">
    <text evidence="3">The sequence shown here is derived from an EMBL/GenBank/DDBJ whole genome shotgun (WGS) entry which is preliminary data.</text>
</comment>
<evidence type="ECO:0000256" key="2">
    <source>
        <dbReference type="SAM" id="SignalP"/>
    </source>
</evidence>
<gene>
    <name evidence="3" type="ORF">J0X19_05685</name>
</gene>
<dbReference type="Proteomes" id="UP000664144">
    <property type="component" value="Unassembled WGS sequence"/>
</dbReference>
<keyword evidence="2" id="KW-0732">Signal</keyword>
<name>A0A939EWZ1_9BACT</name>
<accession>A0A939EWZ1</accession>
<dbReference type="EMBL" id="JAFLQZ010000003">
    <property type="protein sequence ID" value="MBO0357428.1"/>
    <property type="molecule type" value="Genomic_DNA"/>
</dbReference>
<evidence type="ECO:0008006" key="5">
    <source>
        <dbReference type="Google" id="ProtNLM"/>
    </source>
</evidence>
<dbReference type="SUPFAM" id="SSF50956">
    <property type="entry name" value="Thermostable phytase (3-phytase)"/>
    <property type="match status" value="1"/>
</dbReference>
<organism evidence="3 4">
    <name type="scientific">Hymenobacter telluris</name>
    <dbReference type="NCBI Taxonomy" id="2816474"/>
    <lineage>
        <taxon>Bacteria</taxon>
        <taxon>Pseudomonadati</taxon>
        <taxon>Bacteroidota</taxon>
        <taxon>Cytophagia</taxon>
        <taxon>Cytophagales</taxon>
        <taxon>Hymenobacteraceae</taxon>
        <taxon>Hymenobacter</taxon>
    </lineage>
</organism>
<feature type="chain" id="PRO_5037910850" description="Lipoprotein" evidence="2">
    <location>
        <begin position="23"/>
        <end position="303"/>
    </location>
</feature>
<feature type="region of interest" description="Disordered" evidence="1">
    <location>
        <begin position="22"/>
        <end position="56"/>
    </location>
</feature>
<feature type="signal peptide" evidence="2">
    <location>
        <begin position="1"/>
        <end position="22"/>
    </location>
</feature>
<proteinExistence type="predicted"/>
<sequence length="303" mass="33108">MPRSFLLALGLTTLLSAACSQAQSDQTNNSETAPTEKQKGKKGKKSKGDKNKGEKAVAGLEKIATLDGNIRESSGLAHGGRPGTYYTHSDAGNPPVLYLFDEQGKLLGERELPVTNVDWESLAEDNQGNVYVVDAGNNNNSRRDLVVYRVKPQQPDKVDKISFRYADQKEFPPTKEDRNFDCEASLWHAGKLYLFTKDRAQQSTSKVYTLTAQPGSQTAQLLTELSVSGEVTGADLSPDNRHLALVGREMLYLYEGNDLAGALKATVKTVSLKGAGQTEGVLFLDNNTLLISTEQGSLYRYKL</sequence>
<protein>
    <recommendedName>
        <fullName evidence="5">Lipoprotein</fullName>
    </recommendedName>
</protein>
<dbReference type="RefSeq" id="WP_206982388.1">
    <property type="nucleotide sequence ID" value="NZ_JAFLQZ010000003.1"/>
</dbReference>